<evidence type="ECO:0000313" key="6">
    <source>
        <dbReference type="EMBL" id="GJN29397.1"/>
    </source>
</evidence>
<feature type="region of interest" description="Disordered" evidence="5">
    <location>
        <begin position="140"/>
        <end position="183"/>
    </location>
</feature>
<dbReference type="Gene3D" id="1.25.40.10">
    <property type="entry name" value="Tetratricopeptide repeat domain"/>
    <property type="match status" value="1"/>
</dbReference>
<evidence type="ECO:0000313" key="7">
    <source>
        <dbReference type="Proteomes" id="UP001054889"/>
    </source>
</evidence>
<feature type="compositionally biased region" description="Polar residues" evidence="5">
    <location>
        <begin position="149"/>
        <end position="183"/>
    </location>
</feature>
<reference evidence="6" key="2">
    <citation type="submission" date="2021-12" db="EMBL/GenBank/DDBJ databases">
        <title>Resequencing data analysis of finger millet.</title>
        <authorList>
            <person name="Hatakeyama M."/>
            <person name="Aluri S."/>
            <person name="Balachadran M.T."/>
            <person name="Sivarajan S.R."/>
            <person name="Poveda L."/>
            <person name="Shimizu-Inatsugi R."/>
            <person name="Schlapbach R."/>
            <person name="Sreeman S.M."/>
            <person name="Shimizu K.K."/>
        </authorList>
    </citation>
    <scope>NUCLEOTIDE SEQUENCE</scope>
</reference>
<dbReference type="EMBL" id="BQKI01000081">
    <property type="protein sequence ID" value="GJN29397.1"/>
    <property type="molecule type" value="Genomic_DNA"/>
</dbReference>
<evidence type="ECO:0000256" key="5">
    <source>
        <dbReference type="SAM" id="MobiDB-lite"/>
    </source>
</evidence>
<feature type="repeat" description="PPR" evidence="4">
    <location>
        <begin position="92"/>
        <end position="126"/>
    </location>
</feature>
<dbReference type="PANTHER" id="PTHR47874:SF5">
    <property type="entry name" value="PENTATRICOPEPTIDE REPEAT-CONTAINING PROTEIN PPR5 HOMOLOG, CHLOROPLASTIC"/>
    <property type="match status" value="1"/>
</dbReference>
<evidence type="ECO:0000256" key="1">
    <source>
        <dbReference type="ARBA" id="ARBA00007626"/>
    </source>
</evidence>
<comment type="caution">
    <text evidence="6">The sequence shown here is derived from an EMBL/GenBank/DDBJ whole genome shotgun (WGS) entry which is preliminary data.</text>
</comment>
<proteinExistence type="inferred from homology"/>
<accession>A0AAV5F3G1</accession>
<name>A0AAV5F3G1_ELECO</name>
<keyword evidence="2" id="KW-0677">Repeat</keyword>
<dbReference type="InterPro" id="IPR044179">
    <property type="entry name" value="PPR5-like"/>
</dbReference>
<dbReference type="InterPro" id="IPR011990">
    <property type="entry name" value="TPR-like_helical_dom_sf"/>
</dbReference>
<dbReference type="Proteomes" id="UP001054889">
    <property type="component" value="Unassembled WGS sequence"/>
</dbReference>
<evidence type="ECO:0000256" key="2">
    <source>
        <dbReference type="ARBA" id="ARBA00022737"/>
    </source>
</evidence>
<protein>
    <recommendedName>
        <fullName evidence="8">Pentatricopeptide repeat-containing protein</fullName>
    </recommendedName>
</protein>
<dbReference type="InterPro" id="IPR002885">
    <property type="entry name" value="PPR_rpt"/>
</dbReference>
<reference evidence="6" key="1">
    <citation type="journal article" date="2018" name="DNA Res.">
        <title>Multiple hybrid de novo genome assembly of finger millet, an orphan allotetraploid crop.</title>
        <authorList>
            <person name="Hatakeyama M."/>
            <person name="Aluri S."/>
            <person name="Balachadran M.T."/>
            <person name="Sivarajan S.R."/>
            <person name="Patrignani A."/>
            <person name="Gruter S."/>
            <person name="Poveda L."/>
            <person name="Shimizu-Inatsugi R."/>
            <person name="Baeten J."/>
            <person name="Francoijs K.J."/>
            <person name="Nataraja K.N."/>
            <person name="Reddy Y.A.N."/>
            <person name="Phadnis S."/>
            <person name="Ravikumar R.L."/>
            <person name="Schlapbach R."/>
            <person name="Sreeman S.M."/>
            <person name="Shimizu K.K."/>
        </authorList>
    </citation>
    <scope>NUCLEOTIDE SEQUENCE</scope>
</reference>
<sequence>MSTPWSQRHPGVASSTAEGADEAELVCSLLRRTGGGKERLMVVLDPHVRVVRTEHCFLFEELGRRDAWAWLQCLEIGCWIVDTAIQKGFILSGSTYKLLYKVYTKANNTDLVQQLLKRMNKQGIVPNKKFFLDAWEASGNSERKPRTLPSANSAGELSTDSVANSETATWSQPKLSISQAAVR</sequence>
<comment type="similarity">
    <text evidence="1">Belongs to the PPR family. P subfamily.</text>
</comment>
<keyword evidence="7" id="KW-1185">Reference proteome</keyword>
<dbReference type="PANTHER" id="PTHR47874">
    <property type="entry name" value="EXPRESSED PROTEIN"/>
    <property type="match status" value="1"/>
</dbReference>
<keyword evidence="3" id="KW-0809">Transit peptide</keyword>
<dbReference type="AlphaFoldDB" id="A0AAV5F3G1"/>
<evidence type="ECO:0008006" key="8">
    <source>
        <dbReference type="Google" id="ProtNLM"/>
    </source>
</evidence>
<evidence type="ECO:0000256" key="3">
    <source>
        <dbReference type="ARBA" id="ARBA00022946"/>
    </source>
</evidence>
<dbReference type="PROSITE" id="PS51375">
    <property type="entry name" value="PPR"/>
    <property type="match status" value="1"/>
</dbReference>
<organism evidence="6 7">
    <name type="scientific">Eleusine coracana subsp. coracana</name>
    <dbReference type="NCBI Taxonomy" id="191504"/>
    <lineage>
        <taxon>Eukaryota</taxon>
        <taxon>Viridiplantae</taxon>
        <taxon>Streptophyta</taxon>
        <taxon>Embryophyta</taxon>
        <taxon>Tracheophyta</taxon>
        <taxon>Spermatophyta</taxon>
        <taxon>Magnoliopsida</taxon>
        <taxon>Liliopsida</taxon>
        <taxon>Poales</taxon>
        <taxon>Poaceae</taxon>
        <taxon>PACMAD clade</taxon>
        <taxon>Chloridoideae</taxon>
        <taxon>Cynodonteae</taxon>
        <taxon>Eleusininae</taxon>
        <taxon>Eleusine</taxon>
    </lineage>
</organism>
<dbReference type="GO" id="GO:0003729">
    <property type="term" value="F:mRNA binding"/>
    <property type="evidence" value="ECO:0007669"/>
    <property type="project" value="InterPro"/>
</dbReference>
<gene>
    <name evidence="6" type="primary">gb17621</name>
    <name evidence="6" type="ORF">PR202_gb17621</name>
</gene>
<evidence type="ECO:0000256" key="4">
    <source>
        <dbReference type="PROSITE-ProRule" id="PRU00708"/>
    </source>
</evidence>